<dbReference type="Ensembl" id="ENSLACT00000014581.1">
    <property type="protein sequence ID" value="ENSLACP00000014481.1"/>
    <property type="gene ID" value="ENSLACG00000012741.2"/>
</dbReference>
<evidence type="ECO:0000256" key="3">
    <source>
        <dbReference type="ARBA" id="ARBA00022771"/>
    </source>
</evidence>
<dbReference type="Pfam" id="PF15663">
    <property type="entry name" value="zf-CCCH_3"/>
    <property type="match status" value="1"/>
</dbReference>
<name>H3AXW0_LATCH</name>
<feature type="region of interest" description="Disordered" evidence="6">
    <location>
        <begin position="663"/>
        <end position="684"/>
    </location>
</feature>
<reference evidence="9" key="1">
    <citation type="submission" date="2011-08" db="EMBL/GenBank/DDBJ databases">
        <title>The draft genome of Latimeria chalumnae.</title>
        <authorList>
            <person name="Di Palma F."/>
            <person name="Alfoldi J."/>
            <person name="Johnson J."/>
            <person name="Berlin A."/>
            <person name="Gnerre S."/>
            <person name="Jaffe D."/>
            <person name="MacCallum I."/>
            <person name="Young S."/>
            <person name="Walker B.J."/>
            <person name="Lander E."/>
            <person name="Lindblad-Toh K."/>
        </authorList>
    </citation>
    <scope>NUCLEOTIDE SEQUENCE [LARGE SCALE GENOMIC DNA]</scope>
    <source>
        <strain evidence="9">Wild caught</strain>
    </source>
</reference>
<organism evidence="8 9">
    <name type="scientific">Latimeria chalumnae</name>
    <name type="common">Coelacanth</name>
    <dbReference type="NCBI Taxonomy" id="7897"/>
    <lineage>
        <taxon>Eukaryota</taxon>
        <taxon>Metazoa</taxon>
        <taxon>Chordata</taxon>
        <taxon>Craniata</taxon>
        <taxon>Vertebrata</taxon>
        <taxon>Euteleostomi</taxon>
        <taxon>Coelacanthiformes</taxon>
        <taxon>Coelacanthidae</taxon>
        <taxon>Latimeria</taxon>
    </lineage>
</organism>
<dbReference type="Gene3D" id="4.10.1000.10">
    <property type="entry name" value="Zinc finger, CCCH-type"/>
    <property type="match status" value="1"/>
</dbReference>
<keyword evidence="2" id="KW-0677">Repeat</keyword>
<feature type="region of interest" description="Disordered" evidence="6">
    <location>
        <begin position="105"/>
        <end position="208"/>
    </location>
</feature>
<feature type="compositionally biased region" description="Basic and acidic residues" evidence="6">
    <location>
        <begin position="416"/>
        <end position="436"/>
    </location>
</feature>
<evidence type="ECO:0000313" key="8">
    <source>
        <dbReference type="Ensembl" id="ENSLACP00000014481.1"/>
    </source>
</evidence>
<dbReference type="PANTHER" id="PTHR15725">
    <property type="entry name" value="ZN-FINGER, C-X8-C-X5-C-X3-H TYPE-CONTAINING"/>
    <property type="match status" value="1"/>
</dbReference>
<evidence type="ECO:0000256" key="5">
    <source>
        <dbReference type="PROSITE-ProRule" id="PRU00723"/>
    </source>
</evidence>
<feature type="region of interest" description="Disordered" evidence="6">
    <location>
        <begin position="567"/>
        <end position="596"/>
    </location>
</feature>
<feature type="domain" description="C3H1-type" evidence="7">
    <location>
        <begin position="7"/>
        <end position="29"/>
    </location>
</feature>
<feature type="region of interest" description="Disordered" evidence="6">
    <location>
        <begin position="221"/>
        <end position="241"/>
    </location>
</feature>
<dbReference type="GO" id="GO:0008270">
    <property type="term" value="F:zinc ion binding"/>
    <property type="evidence" value="ECO:0007669"/>
    <property type="project" value="UniProtKB-KW"/>
</dbReference>
<feature type="compositionally biased region" description="Polar residues" evidence="6">
    <location>
        <begin position="232"/>
        <end position="241"/>
    </location>
</feature>
<dbReference type="PANTHER" id="PTHR15725:SF14">
    <property type="entry name" value="ZINC FINGER CCCH DOMAIN-CONTAINING PROTEIN 11A"/>
    <property type="match status" value="1"/>
</dbReference>
<keyword evidence="3 5" id="KW-0863">Zinc-finger</keyword>
<feature type="compositionally biased region" description="Acidic residues" evidence="6">
    <location>
        <begin position="161"/>
        <end position="176"/>
    </location>
</feature>
<keyword evidence="1 5" id="KW-0479">Metal-binding</keyword>
<feature type="region of interest" description="Disordered" evidence="6">
    <location>
        <begin position="371"/>
        <end position="451"/>
    </location>
</feature>
<dbReference type="PROSITE" id="PS50103">
    <property type="entry name" value="ZF_C3H1"/>
    <property type="match status" value="1"/>
</dbReference>
<gene>
    <name evidence="8" type="primary">ZC3H11A</name>
</gene>
<evidence type="ECO:0000259" key="7">
    <source>
        <dbReference type="PROSITE" id="PS50103"/>
    </source>
</evidence>
<reference evidence="8" key="2">
    <citation type="submission" date="2025-08" db="UniProtKB">
        <authorList>
            <consortium name="Ensembl"/>
        </authorList>
    </citation>
    <scope>IDENTIFICATION</scope>
</reference>
<dbReference type="Proteomes" id="UP000008672">
    <property type="component" value="Unassembled WGS sequence"/>
</dbReference>
<evidence type="ECO:0000256" key="4">
    <source>
        <dbReference type="ARBA" id="ARBA00022833"/>
    </source>
</evidence>
<evidence type="ECO:0000256" key="1">
    <source>
        <dbReference type="ARBA" id="ARBA00022723"/>
    </source>
</evidence>
<dbReference type="AlphaFoldDB" id="H3AXW0"/>
<dbReference type="InterPro" id="IPR041686">
    <property type="entry name" value="Znf-CCCH_3"/>
</dbReference>
<feature type="compositionally biased region" description="Basic and acidic residues" evidence="6">
    <location>
        <begin position="567"/>
        <end position="584"/>
    </location>
</feature>
<keyword evidence="9" id="KW-1185">Reference proteome</keyword>
<dbReference type="InterPro" id="IPR000571">
    <property type="entry name" value="Znf_CCCH"/>
</dbReference>
<evidence type="ECO:0000256" key="6">
    <source>
        <dbReference type="SAM" id="MobiDB-lite"/>
    </source>
</evidence>
<evidence type="ECO:0000313" key="9">
    <source>
        <dbReference type="Proteomes" id="UP000008672"/>
    </source>
</evidence>
<feature type="zinc finger region" description="C3H1-type" evidence="5">
    <location>
        <begin position="7"/>
        <end position="29"/>
    </location>
</feature>
<protein>
    <submittedName>
        <fullName evidence="8">Zinc finger CCCH-type containing 11A</fullName>
    </submittedName>
</protein>
<accession>H3AXW0</accession>
<dbReference type="GeneTree" id="ENSGT00920000149095"/>
<reference evidence="8" key="3">
    <citation type="submission" date="2025-09" db="UniProtKB">
        <authorList>
            <consortium name="Ensembl"/>
        </authorList>
    </citation>
    <scope>IDENTIFICATION</scope>
</reference>
<dbReference type="EMBL" id="AFYH01035525">
    <property type="status" value="NOT_ANNOTATED_CDS"/>
    <property type="molecule type" value="Genomic_DNA"/>
</dbReference>
<dbReference type="EMBL" id="AFYH01035523">
    <property type="status" value="NOT_ANNOTATED_CDS"/>
    <property type="molecule type" value="Genomic_DNA"/>
</dbReference>
<evidence type="ECO:0000256" key="2">
    <source>
        <dbReference type="ARBA" id="ARBA00022737"/>
    </source>
</evidence>
<sequence>MTNQGDDCYFFFYSTCTKGDGCPFRHCEAALGCETVCTLWQEGRCFRQVCKFRHMEIDKKRSEISCYWESQPTGCQKLNCAFHHSKPRYIDGTFLLPSKTTDLLTKPEPQEEEVKVPQVPVQQNKLPPPSNPSPQLRGVMKVENAESVPSPTHPPVVINAADDDEDDDDQFSEEGEEGKIALQQPVPETPNGVRIISTRTNPKKDASLDFGIKTLDEIRQKKMKEKQKKPGNETSSLTLTLSVQPKADSGIEKENLRTVVRTVTLTSRKATALKEGGVPVRRSLSERLGKRKLDALEEIGLPLKRSLAARLGKKIDAQEGNPDELPAKVQARKSIRERLGLPADQTNTDSEKAVKSTGEICVKTLEEIRLEKVKTTEGESSTGNPPEAERPPKQVRNLSEIRVKTFSEALYTKKKRELEQQKVEKSPPKETEEKKPASLMLKVPKQPVGELESKAKPLEEVRVKTLEEIRREKALKSLRNAERLASPETSVVSQSEVGPTKRRLLRIHKAAGIRTSKKLVRSVQASNISAYYFELKQPSVSVKESADVKVQVKSFAEIMREKQLRKQQEAEKKVQKDVVQKEKSVSPSLVESGKESRLPITEKGQVRSLLVPGFTSNPQAEQVVKTNLVPGSGEPAVVMATAQRSPENKGTLKPKVNVKPSVVKTSSPVGLGQKRKVAESHPSAVAAVKPLSNSTTTETKEPSTKIVVMRLSIVIENKCMITPSLEKPKDSLCFNNTQSPKSVHLPVSGQPAPSCAAVKTRRQSSLSSKLASSLDDDFEALMKEFADDKLEAEIELDPGKDEDDLLQELSEMIDS</sequence>
<proteinExistence type="predicted"/>
<dbReference type="GO" id="GO:0016973">
    <property type="term" value="P:poly(A)+ mRNA export from nucleus"/>
    <property type="evidence" value="ECO:0007669"/>
    <property type="project" value="TreeGrafter"/>
</dbReference>
<dbReference type="Bgee" id="ENSLACG00000012741">
    <property type="expression patterns" value="Expressed in chordate pharynx and 6 other cell types or tissues"/>
</dbReference>
<feature type="region of interest" description="Disordered" evidence="6">
    <location>
        <begin position="314"/>
        <end position="356"/>
    </location>
</feature>
<dbReference type="FunFam" id="4.10.1000.10:FF:000024">
    <property type="entry name" value="Zinc finger CCCH domain-containing protein 11A"/>
    <property type="match status" value="1"/>
</dbReference>
<dbReference type="EMBL" id="AFYH01035526">
    <property type="status" value="NOT_ANNOTATED_CDS"/>
    <property type="molecule type" value="Genomic_DNA"/>
</dbReference>
<keyword evidence="4 5" id="KW-0862">Zinc</keyword>
<dbReference type="EMBL" id="AFYH01035524">
    <property type="status" value="NOT_ANNOTATED_CDS"/>
    <property type="molecule type" value="Genomic_DNA"/>
</dbReference>
<dbReference type="HOGENOM" id="CLU_019514_1_0_1"/>